<dbReference type="Proteomes" id="UP000823046">
    <property type="component" value="Unassembled WGS sequence"/>
</dbReference>
<dbReference type="EMBL" id="JADAQX010000022">
    <property type="protein sequence ID" value="KAF8822819.1"/>
    <property type="molecule type" value="Genomic_DNA"/>
</dbReference>
<dbReference type="SUPFAM" id="SSF52087">
    <property type="entry name" value="CRAL/TRIO domain"/>
    <property type="match status" value="1"/>
</dbReference>
<evidence type="ECO:0000313" key="3">
    <source>
        <dbReference type="EMBL" id="KAF8822819.1"/>
    </source>
</evidence>
<dbReference type="InterPro" id="IPR036865">
    <property type="entry name" value="CRAL-TRIO_dom_sf"/>
</dbReference>
<keyword evidence="4" id="KW-1185">Reference proteome</keyword>
<proteinExistence type="predicted"/>
<feature type="compositionally biased region" description="Basic and acidic residues" evidence="1">
    <location>
        <begin position="15"/>
        <end position="25"/>
    </location>
</feature>
<dbReference type="PANTHER" id="PTHR46818">
    <property type="entry name" value="DOMAIN-CONTAINING PROTEIN, PUTATIVE-RELATED"/>
    <property type="match status" value="1"/>
</dbReference>
<feature type="domain" description="CRAL-TRIO" evidence="2">
    <location>
        <begin position="211"/>
        <end position="374"/>
    </location>
</feature>
<evidence type="ECO:0000256" key="1">
    <source>
        <dbReference type="SAM" id="MobiDB-lite"/>
    </source>
</evidence>
<dbReference type="PROSITE" id="PS50191">
    <property type="entry name" value="CRAL_TRIO"/>
    <property type="match status" value="1"/>
</dbReference>
<evidence type="ECO:0000259" key="2">
    <source>
        <dbReference type="PROSITE" id="PS50191"/>
    </source>
</evidence>
<reference evidence="3 4" key="1">
    <citation type="journal article" date="2020" name="bioRxiv">
        <title>Metabolic contributions of an alphaproteobacterial endosymbiont in the apicomplexan Cardiosporidium cionae.</title>
        <authorList>
            <person name="Hunter E.S."/>
            <person name="Paight C.J."/>
            <person name="Lane C.E."/>
        </authorList>
    </citation>
    <scope>NUCLEOTIDE SEQUENCE [LARGE SCALE GENOMIC DNA]</scope>
    <source>
        <strain evidence="3">ESH_2018</strain>
    </source>
</reference>
<comment type="caution">
    <text evidence="3">The sequence shown here is derived from an EMBL/GenBank/DDBJ whole genome shotgun (WGS) entry which is preliminary data.</text>
</comment>
<feature type="compositionally biased region" description="Basic residues" evidence="1">
    <location>
        <begin position="1"/>
        <end position="10"/>
    </location>
</feature>
<dbReference type="CDD" id="cd00170">
    <property type="entry name" value="SEC14"/>
    <property type="match status" value="1"/>
</dbReference>
<protein>
    <submittedName>
        <fullName evidence="3">CRAL/TRIO domain-containing protein</fullName>
    </submittedName>
</protein>
<feature type="region of interest" description="Disordered" evidence="1">
    <location>
        <begin position="1"/>
        <end position="25"/>
    </location>
</feature>
<dbReference type="PANTHER" id="PTHR46818:SF1">
    <property type="entry name" value="CHROMOSOME UNDETERMINED SCAFFOLD_125, WHOLE GENOME SHOTGUN SEQUENCE"/>
    <property type="match status" value="1"/>
</dbReference>
<dbReference type="Gene3D" id="3.40.525.10">
    <property type="entry name" value="CRAL-TRIO lipid binding domain"/>
    <property type="match status" value="1"/>
</dbReference>
<sequence>MQNTLRKHFSFSKTDSGHIKSPEKSEEKILLLEDIEEKLDRQPTEGEKALFQYIEVWEKIRSQFSREATRKCAFDESQTNPDLFRNLGWPLPITVSVEPTSYTIPPKLLEYQPAEDQKHKHYFVGTSKEVAIRQIFSHSNLEIAEEESILKVRSYCRKNGFEIPPLMEPSLLRVISYNKRRSPHDYIAKTLDHLQQMVEWRRKTFPIQDSQAQLQEDLKTGAMYWTGRDTYFRPLLIINLSRFPKSGQLIQRFKTLAVFCMEWALRFLMIPGKVETCAVLLDIRSFAVHQLPISALTEIVTLFTKQYPFRLNKMWIIHDSFFIQMLWNVAKGFLTEVQQQKMVFFKQGFCEALLKEYGIPQLEQQYGGSHQTHEKFYPFPLACGSLSPATAVESIKMVGKGHRHVSKKSLKSLSLTSTGSKINSHTNSECEVILDGNLEAWRSSDELTCFGITWEGSCRLPIMWSSEAPELFRQLKSSTSTIKYWRDVLKEDPIANYYGTLFKENTATKSIEREISNYSIEKSDNKNNILELTVTPLYPNSADIEHNRGSIAHIEGTIEQPYTNAELVYTTDSKSENELKEEADKTLLKYSALEEKLEEPNEIAKLTDQESNTPKVEMVPRMTSKRHRFFKHSLHTKGCCICFSP</sequence>
<evidence type="ECO:0000313" key="4">
    <source>
        <dbReference type="Proteomes" id="UP000823046"/>
    </source>
</evidence>
<dbReference type="InterPro" id="IPR001251">
    <property type="entry name" value="CRAL-TRIO_dom"/>
</dbReference>
<gene>
    <name evidence="3" type="ORF">IE077_004389</name>
</gene>
<name>A0ABQ7JFQ1_9APIC</name>
<dbReference type="Pfam" id="PF00650">
    <property type="entry name" value="CRAL_TRIO"/>
    <property type="match status" value="1"/>
</dbReference>
<accession>A0ABQ7JFQ1</accession>
<organism evidence="3 4">
    <name type="scientific">Cardiosporidium cionae</name>
    <dbReference type="NCBI Taxonomy" id="476202"/>
    <lineage>
        <taxon>Eukaryota</taxon>
        <taxon>Sar</taxon>
        <taxon>Alveolata</taxon>
        <taxon>Apicomplexa</taxon>
        <taxon>Aconoidasida</taxon>
        <taxon>Nephromycida</taxon>
        <taxon>Cardiosporidium</taxon>
    </lineage>
</organism>
<dbReference type="SMART" id="SM00516">
    <property type="entry name" value="SEC14"/>
    <property type="match status" value="1"/>
</dbReference>